<dbReference type="PANTHER" id="PTHR42852">
    <property type="entry name" value="THIOL:DISULFIDE INTERCHANGE PROTEIN DSBE"/>
    <property type="match status" value="1"/>
</dbReference>
<protein>
    <recommendedName>
        <fullName evidence="1">Thioredoxin domain-containing protein</fullName>
    </recommendedName>
</protein>
<dbReference type="PANTHER" id="PTHR42852:SF18">
    <property type="entry name" value="CHROMOSOME UNDETERMINED SCAFFOLD_47, WHOLE GENOME SHOTGUN SEQUENCE"/>
    <property type="match status" value="1"/>
</dbReference>
<dbReference type="PROSITE" id="PS51352">
    <property type="entry name" value="THIOREDOXIN_2"/>
    <property type="match status" value="1"/>
</dbReference>
<evidence type="ECO:0000259" key="1">
    <source>
        <dbReference type="PROSITE" id="PS51352"/>
    </source>
</evidence>
<organism evidence="2 3">
    <name type="scientific">Flavihumibacter stibioxidans</name>
    <dbReference type="NCBI Taxonomy" id="1834163"/>
    <lineage>
        <taxon>Bacteria</taxon>
        <taxon>Pseudomonadati</taxon>
        <taxon>Bacteroidota</taxon>
        <taxon>Chitinophagia</taxon>
        <taxon>Chitinophagales</taxon>
        <taxon>Chitinophagaceae</taxon>
        <taxon>Flavihumibacter</taxon>
    </lineage>
</organism>
<gene>
    <name evidence="2" type="ORF">BC349_10985</name>
</gene>
<reference evidence="2 3" key="1">
    <citation type="submission" date="2016-07" db="EMBL/GenBank/DDBJ databases">
        <title>Genome analysis of Flavihumibacter stibioxidans YS-17.</title>
        <authorList>
            <person name="Shi K."/>
            <person name="Han Y."/>
            <person name="Wang G."/>
        </authorList>
    </citation>
    <scope>NUCLEOTIDE SEQUENCE [LARGE SCALE GENOMIC DNA]</scope>
    <source>
        <strain evidence="2 3">YS-17</strain>
    </source>
</reference>
<dbReference type="InterPro" id="IPR036249">
    <property type="entry name" value="Thioredoxin-like_sf"/>
</dbReference>
<dbReference type="Proteomes" id="UP000765802">
    <property type="component" value="Unassembled WGS sequence"/>
</dbReference>
<dbReference type="EMBL" id="MBUA01000023">
    <property type="protein sequence ID" value="MBC6491575.1"/>
    <property type="molecule type" value="Genomic_DNA"/>
</dbReference>
<name>A0ABR7MA25_9BACT</name>
<keyword evidence="3" id="KW-1185">Reference proteome</keyword>
<dbReference type="RefSeq" id="WP_187256910.1">
    <property type="nucleotide sequence ID" value="NZ_JBHULF010000007.1"/>
</dbReference>
<accession>A0ABR7MA25</accession>
<dbReference type="InterPro" id="IPR013766">
    <property type="entry name" value="Thioredoxin_domain"/>
</dbReference>
<dbReference type="Pfam" id="PF00578">
    <property type="entry name" value="AhpC-TSA"/>
    <property type="match status" value="1"/>
</dbReference>
<sequence>MNTVIAPGFRNYSRLKFSRPPFMLLIACVWVFLLACNNAGSPASEASTQTGKEAPPIRLTDLDGIPIDLQQFRGKSLFINFWATWCKPCLREMPSIQKAMQLLEQEAVVFLFASNEEVEEIKIFQQENIYDFRYLRIENAEEIGLEALPTTYIINPEGKLVFSESGYRQWDSDENVDIIRNTIKQP</sequence>
<dbReference type="CDD" id="cd02966">
    <property type="entry name" value="TlpA_like_family"/>
    <property type="match status" value="1"/>
</dbReference>
<dbReference type="InterPro" id="IPR000866">
    <property type="entry name" value="AhpC/TSA"/>
</dbReference>
<evidence type="ECO:0000313" key="2">
    <source>
        <dbReference type="EMBL" id="MBC6491575.1"/>
    </source>
</evidence>
<dbReference type="SUPFAM" id="SSF52833">
    <property type="entry name" value="Thioredoxin-like"/>
    <property type="match status" value="1"/>
</dbReference>
<feature type="domain" description="Thioredoxin" evidence="1">
    <location>
        <begin position="48"/>
        <end position="184"/>
    </location>
</feature>
<proteinExistence type="predicted"/>
<dbReference type="InterPro" id="IPR050553">
    <property type="entry name" value="Thioredoxin_ResA/DsbE_sf"/>
</dbReference>
<evidence type="ECO:0000313" key="3">
    <source>
        <dbReference type="Proteomes" id="UP000765802"/>
    </source>
</evidence>
<dbReference type="Gene3D" id="3.40.30.10">
    <property type="entry name" value="Glutaredoxin"/>
    <property type="match status" value="1"/>
</dbReference>
<comment type="caution">
    <text evidence="2">The sequence shown here is derived from an EMBL/GenBank/DDBJ whole genome shotgun (WGS) entry which is preliminary data.</text>
</comment>